<sequence>MGVAGWFNFIGPVPFFHLNRVLHVSSFARSTFDKQVEK</sequence>
<protein>
    <submittedName>
        <fullName evidence="1">Uncharacterized protein</fullName>
    </submittedName>
</protein>
<organism evidence="1">
    <name type="scientific">Rhizophora mucronata</name>
    <name type="common">Asiatic mangrove</name>
    <dbReference type="NCBI Taxonomy" id="61149"/>
    <lineage>
        <taxon>Eukaryota</taxon>
        <taxon>Viridiplantae</taxon>
        <taxon>Streptophyta</taxon>
        <taxon>Embryophyta</taxon>
        <taxon>Tracheophyta</taxon>
        <taxon>Spermatophyta</taxon>
        <taxon>Magnoliopsida</taxon>
        <taxon>eudicotyledons</taxon>
        <taxon>Gunneridae</taxon>
        <taxon>Pentapetalae</taxon>
        <taxon>rosids</taxon>
        <taxon>fabids</taxon>
        <taxon>Malpighiales</taxon>
        <taxon>Rhizophoraceae</taxon>
        <taxon>Rhizophora</taxon>
    </lineage>
</organism>
<proteinExistence type="predicted"/>
<dbReference type="EMBL" id="GGEC01055991">
    <property type="protein sequence ID" value="MBX36475.1"/>
    <property type="molecule type" value="Transcribed_RNA"/>
</dbReference>
<reference evidence="1" key="1">
    <citation type="submission" date="2018-02" db="EMBL/GenBank/DDBJ databases">
        <title>Rhizophora mucronata_Transcriptome.</title>
        <authorList>
            <person name="Meera S.P."/>
            <person name="Sreeshan A."/>
            <person name="Augustine A."/>
        </authorList>
    </citation>
    <scope>NUCLEOTIDE SEQUENCE</scope>
    <source>
        <tissue evidence="1">Leaf</tissue>
    </source>
</reference>
<accession>A0A2P2N1W8</accession>
<name>A0A2P2N1W8_RHIMU</name>
<dbReference type="AlphaFoldDB" id="A0A2P2N1W8"/>
<evidence type="ECO:0000313" key="1">
    <source>
        <dbReference type="EMBL" id="MBX36475.1"/>
    </source>
</evidence>